<name>A0A0R2DDB4_9LACO</name>
<evidence type="ECO:0000313" key="10">
    <source>
        <dbReference type="EMBL" id="KRM98539.1"/>
    </source>
</evidence>
<evidence type="ECO:0000259" key="9">
    <source>
        <dbReference type="Pfam" id="PF06750"/>
    </source>
</evidence>
<sequence length="228" mass="25367">MLLLSYLLIFLFGASLASGLLVCAQRLPERQSILAPRSRCANCHHPLSWWQLLPLLSYPSLKGRCYYCQSAIPRICFFAEISGGLISVSLWAAAKSAEQLIFTSCLFSGLFLFSLIDIQHQVLLPILFWPWLLLLASLKAPQLYYITAIVTGLIFAAFAYCSKGLGSGDVELLAGLALLANVDVINYLLIACLLALVSFPIFQQHKIAFIPYLSLAVWWWEIGSKLCF</sequence>
<evidence type="ECO:0000256" key="6">
    <source>
        <dbReference type="ARBA" id="ARBA00023136"/>
    </source>
</evidence>
<keyword evidence="5 7" id="KW-1133">Transmembrane helix</keyword>
<proteinExistence type="inferred from homology"/>
<accession>A0A0R2DDB4</accession>
<evidence type="ECO:0000256" key="5">
    <source>
        <dbReference type="ARBA" id="ARBA00022989"/>
    </source>
</evidence>
<feature type="transmembrane region" description="Helical" evidence="7">
    <location>
        <begin position="71"/>
        <end position="93"/>
    </location>
</feature>
<keyword evidence="11" id="KW-1185">Reference proteome</keyword>
<evidence type="ECO:0000256" key="2">
    <source>
        <dbReference type="ARBA" id="ARBA00005801"/>
    </source>
</evidence>
<dbReference type="AlphaFoldDB" id="A0A0R2DDB4"/>
<dbReference type="EMBL" id="AYYI01000032">
    <property type="protein sequence ID" value="KRM98539.1"/>
    <property type="molecule type" value="Genomic_DNA"/>
</dbReference>
<dbReference type="PANTHER" id="PTHR30487:SF0">
    <property type="entry name" value="PREPILIN LEADER PEPTIDASE_N-METHYLTRANSFERASE-RELATED"/>
    <property type="match status" value="1"/>
</dbReference>
<dbReference type="InterPro" id="IPR050882">
    <property type="entry name" value="Prepilin_peptidase/N-MTase"/>
</dbReference>
<dbReference type="GO" id="GO:0006465">
    <property type="term" value="P:signal peptide processing"/>
    <property type="evidence" value="ECO:0007669"/>
    <property type="project" value="TreeGrafter"/>
</dbReference>
<comment type="caution">
    <text evidence="10">The sequence shown here is derived from an EMBL/GenBank/DDBJ whole genome shotgun (WGS) entry which is preliminary data.</text>
</comment>
<dbReference type="PANTHER" id="PTHR30487">
    <property type="entry name" value="TYPE 4 PREPILIN-LIKE PROTEINS LEADER PEPTIDE-PROCESSING ENZYME"/>
    <property type="match status" value="1"/>
</dbReference>
<dbReference type="Pfam" id="PF01478">
    <property type="entry name" value="Peptidase_A24"/>
    <property type="match status" value="1"/>
</dbReference>
<feature type="domain" description="Prepilin type IV endopeptidase peptidase" evidence="8">
    <location>
        <begin position="106"/>
        <end position="197"/>
    </location>
</feature>
<dbReference type="RefSeq" id="WP_057873830.1">
    <property type="nucleotide sequence ID" value="NZ_AYYI01000032.1"/>
</dbReference>
<evidence type="ECO:0000313" key="11">
    <source>
        <dbReference type="Proteomes" id="UP000051638"/>
    </source>
</evidence>
<dbReference type="OrthoDB" id="9789291at2"/>
<evidence type="ECO:0000256" key="3">
    <source>
        <dbReference type="ARBA" id="ARBA00022475"/>
    </source>
</evidence>
<dbReference type="GO" id="GO:0004190">
    <property type="term" value="F:aspartic-type endopeptidase activity"/>
    <property type="evidence" value="ECO:0007669"/>
    <property type="project" value="InterPro"/>
</dbReference>
<dbReference type="Proteomes" id="UP000051638">
    <property type="component" value="Unassembled WGS sequence"/>
</dbReference>
<dbReference type="PATRIC" id="fig|1423796.3.peg.1288"/>
<keyword evidence="6 7" id="KW-0472">Membrane</keyword>
<feature type="transmembrane region" description="Helical" evidence="7">
    <location>
        <begin position="143"/>
        <end position="160"/>
    </location>
</feature>
<feature type="transmembrane region" description="Helical" evidence="7">
    <location>
        <begin position="172"/>
        <end position="197"/>
    </location>
</feature>
<organism evidence="10 11">
    <name type="scientific">Loigolactobacillus rennini DSM 20253</name>
    <dbReference type="NCBI Taxonomy" id="1423796"/>
    <lineage>
        <taxon>Bacteria</taxon>
        <taxon>Bacillati</taxon>
        <taxon>Bacillota</taxon>
        <taxon>Bacilli</taxon>
        <taxon>Lactobacillales</taxon>
        <taxon>Lactobacillaceae</taxon>
        <taxon>Loigolactobacillus</taxon>
    </lineage>
</organism>
<feature type="domain" description="Prepilin peptidase A24 N-terminal" evidence="9">
    <location>
        <begin position="11"/>
        <end position="91"/>
    </location>
</feature>
<dbReference type="GO" id="GO:0005886">
    <property type="term" value="C:plasma membrane"/>
    <property type="evidence" value="ECO:0007669"/>
    <property type="project" value="UniProtKB-SubCell"/>
</dbReference>
<dbReference type="InterPro" id="IPR010627">
    <property type="entry name" value="Prepilin_pept_A24_N"/>
</dbReference>
<keyword evidence="4 7" id="KW-0812">Transmembrane</keyword>
<gene>
    <name evidence="10" type="ORF">FC24_GL001262</name>
</gene>
<comment type="subcellular location">
    <subcellularLocation>
        <location evidence="1">Cell membrane</location>
        <topology evidence="1">Multi-pass membrane protein</topology>
    </subcellularLocation>
</comment>
<dbReference type="InterPro" id="IPR000045">
    <property type="entry name" value="Prepilin_IV_endopep_pep"/>
</dbReference>
<evidence type="ECO:0000256" key="4">
    <source>
        <dbReference type="ARBA" id="ARBA00022692"/>
    </source>
</evidence>
<dbReference type="STRING" id="1423796.FC24_GL001262"/>
<comment type="similarity">
    <text evidence="2">Belongs to the peptidase A24 family.</text>
</comment>
<evidence type="ECO:0000256" key="1">
    <source>
        <dbReference type="ARBA" id="ARBA00004651"/>
    </source>
</evidence>
<protein>
    <submittedName>
        <fullName evidence="10">Type IV leader peptidase (Type II secretion system)</fullName>
    </submittedName>
</protein>
<evidence type="ECO:0000259" key="8">
    <source>
        <dbReference type="Pfam" id="PF01478"/>
    </source>
</evidence>
<evidence type="ECO:0000256" key="7">
    <source>
        <dbReference type="SAM" id="Phobius"/>
    </source>
</evidence>
<reference evidence="10 11" key="1">
    <citation type="journal article" date="2015" name="Genome Announc.">
        <title>Expanding the biotechnology potential of lactobacilli through comparative genomics of 213 strains and associated genera.</title>
        <authorList>
            <person name="Sun Z."/>
            <person name="Harris H.M."/>
            <person name="McCann A."/>
            <person name="Guo C."/>
            <person name="Argimon S."/>
            <person name="Zhang W."/>
            <person name="Yang X."/>
            <person name="Jeffery I.B."/>
            <person name="Cooney J.C."/>
            <person name="Kagawa T.F."/>
            <person name="Liu W."/>
            <person name="Song Y."/>
            <person name="Salvetti E."/>
            <person name="Wrobel A."/>
            <person name="Rasinkangas P."/>
            <person name="Parkhill J."/>
            <person name="Rea M.C."/>
            <person name="O'Sullivan O."/>
            <person name="Ritari J."/>
            <person name="Douillard F.P."/>
            <person name="Paul Ross R."/>
            <person name="Yang R."/>
            <person name="Briner A.E."/>
            <person name="Felis G.E."/>
            <person name="de Vos W.M."/>
            <person name="Barrangou R."/>
            <person name="Klaenhammer T.R."/>
            <person name="Caufield P.W."/>
            <person name="Cui Y."/>
            <person name="Zhang H."/>
            <person name="O'Toole P.W."/>
        </authorList>
    </citation>
    <scope>NUCLEOTIDE SEQUENCE [LARGE SCALE GENOMIC DNA]</scope>
    <source>
        <strain evidence="10 11">DSM 20253</strain>
    </source>
</reference>
<keyword evidence="3" id="KW-1003">Cell membrane</keyword>
<dbReference type="Pfam" id="PF06750">
    <property type="entry name" value="A24_N_bact"/>
    <property type="match status" value="1"/>
</dbReference>